<keyword evidence="2" id="KW-1185">Reference proteome</keyword>
<dbReference type="Proteomes" id="UP001141253">
    <property type="component" value="Chromosome 7"/>
</dbReference>
<evidence type="ECO:0000313" key="2">
    <source>
        <dbReference type="Proteomes" id="UP001141253"/>
    </source>
</evidence>
<protein>
    <submittedName>
        <fullName evidence="1">Uncharacterized protein</fullName>
    </submittedName>
</protein>
<comment type="caution">
    <text evidence="1">The sequence shown here is derived from an EMBL/GenBank/DDBJ whole genome shotgun (WGS) entry which is preliminary data.</text>
</comment>
<gene>
    <name evidence="1" type="ORF">OIU77_003129</name>
</gene>
<reference evidence="1" key="2">
    <citation type="journal article" date="2023" name="Int. J. Mol. Sci.">
        <title>De Novo Assembly and Annotation of 11 Diverse Shrub Willow (Salix) Genomes Reveals Novel Gene Organization in Sex-Linked Regions.</title>
        <authorList>
            <person name="Hyden B."/>
            <person name="Feng K."/>
            <person name="Yates T.B."/>
            <person name="Jawdy S."/>
            <person name="Cereghino C."/>
            <person name="Smart L.B."/>
            <person name="Muchero W."/>
        </authorList>
    </citation>
    <scope>NUCLEOTIDE SEQUENCE</scope>
    <source>
        <tissue evidence="1">Shoot tip</tissue>
    </source>
</reference>
<sequence>MPITVHASRRSTAQFSKSNHSLTCFSPPFFFGSLNSYIREASTELHLVPLQHIIKLRVHQRSFHGASPGSLATSILRKPRGLLSNSGTSPLYCQILSRIQTSSCMYVYTVTRYFWTTSLKSSSYKSVKCYVQKINV</sequence>
<proteinExistence type="predicted"/>
<organism evidence="1 2">
    <name type="scientific">Salix suchowensis</name>
    <dbReference type="NCBI Taxonomy" id="1278906"/>
    <lineage>
        <taxon>Eukaryota</taxon>
        <taxon>Viridiplantae</taxon>
        <taxon>Streptophyta</taxon>
        <taxon>Embryophyta</taxon>
        <taxon>Tracheophyta</taxon>
        <taxon>Spermatophyta</taxon>
        <taxon>Magnoliopsida</taxon>
        <taxon>eudicotyledons</taxon>
        <taxon>Gunneridae</taxon>
        <taxon>Pentapetalae</taxon>
        <taxon>rosids</taxon>
        <taxon>fabids</taxon>
        <taxon>Malpighiales</taxon>
        <taxon>Salicaceae</taxon>
        <taxon>Saliceae</taxon>
        <taxon>Salix</taxon>
    </lineage>
</organism>
<reference evidence="1" key="1">
    <citation type="submission" date="2022-10" db="EMBL/GenBank/DDBJ databases">
        <authorList>
            <person name="Hyden B.L."/>
            <person name="Feng K."/>
            <person name="Yates T."/>
            <person name="Jawdy S."/>
            <person name="Smart L.B."/>
            <person name="Muchero W."/>
        </authorList>
    </citation>
    <scope>NUCLEOTIDE SEQUENCE</scope>
    <source>
        <tissue evidence="1">Shoot tip</tissue>
    </source>
</reference>
<evidence type="ECO:0000313" key="1">
    <source>
        <dbReference type="EMBL" id="KAJ6366685.1"/>
    </source>
</evidence>
<accession>A0ABQ9AZU5</accession>
<dbReference type="EMBL" id="JAPFFI010000014">
    <property type="protein sequence ID" value="KAJ6366685.1"/>
    <property type="molecule type" value="Genomic_DNA"/>
</dbReference>
<name>A0ABQ9AZU5_9ROSI</name>